<keyword evidence="1" id="KW-0106">Calcium</keyword>
<proteinExistence type="predicted"/>
<evidence type="ECO:0000256" key="2">
    <source>
        <dbReference type="SAM" id="MobiDB-lite"/>
    </source>
</evidence>
<dbReference type="PROSITE" id="PS00018">
    <property type="entry name" value="EF_HAND_1"/>
    <property type="match status" value="5"/>
</dbReference>
<evidence type="ECO:0000259" key="4">
    <source>
        <dbReference type="PROSITE" id="PS50222"/>
    </source>
</evidence>
<feature type="chain" id="PRO_5045902179" description="EF-hand domain-containing protein" evidence="3">
    <location>
        <begin position="26"/>
        <end position="337"/>
    </location>
</feature>
<feature type="domain" description="EF-hand" evidence="4">
    <location>
        <begin position="89"/>
        <end position="124"/>
    </location>
</feature>
<keyword evidence="6" id="KW-1185">Reference proteome</keyword>
<keyword evidence="3" id="KW-0732">Signal</keyword>
<name>A0ABP1QEV5_9HEXA</name>
<sequence>MEFKRLGLLIVTVTLVLSICNVVSGAVAHSHTHKRSPSPSRERETDGAFSPRDNKHHDEAGHHRSEFDHEAILGSAKEAEEFDNLPPEEAKKRLQVLVERMDLNKDNIIERVELKAWIMRSFKLLSEEEAAERFEEIDENEDGRVTWPEYIEETYGVSDESSAIPLQDLEEQRMLSDDKALFVAADKNRDSHLDRKEILSFTHPEEDPDMLPIIYEQTLKERDMNGDGLLDFKEYIGERGKDKDKEWLEGEKDRFDNEYDKNKDGLLDRHEILSWVVPSNEEIADEEVTHLFAATDDDHDDVLTYDEILDHHDVFVGSEATDYGEHLQNLDRFKDEL</sequence>
<gene>
    <name evidence="5" type="ORF">ODALV1_LOCUS10600</name>
</gene>
<dbReference type="PANTHER" id="PTHR10827">
    <property type="entry name" value="RETICULOCALBIN"/>
    <property type="match status" value="1"/>
</dbReference>
<feature type="domain" description="EF-hand" evidence="4">
    <location>
        <begin position="257"/>
        <end position="282"/>
    </location>
</feature>
<organism evidence="5 6">
    <name type="scientific">Orchesella dallaii</name>
    <dbReference type="NCBI Taxonomy" id="48710"/>
    <lineage>
        <taxon>Eukaryota</taxon>
        <taxon>Metazoa</taxon>
        <taxon>Ecdysozoa</taxon>
        <taxon>Arthropoda</taxon>
        <taxon>Hexapoda</taxon>
        <taxon>Collembola</taxon>
        <taxon>Entomobryomorpha</taxon>
        <taxon>Entomobryoidea</taxon>
        <taxon>Orchesellidae</taxon>
        <taxon>Orchesellinae</taxon>
        <taxon>Orchesella</taxon>
    </lineage>
</organism>
<protein>
    <recommendedName>
        <fullName evidence="4">EF-hand domain-containing protein</fullName>
    </recommendedName>
</protein>
<dbReference type="EMBL" id="CAXLJM020000033">
    <property type="protein sequence ID" value="CAL8100673.1"/>
    <property type="molecule type" value="Genomic_DNA"/>
</dbReference>
<feature type="region of interest" description="Disordered" evidence="2">
    <location>
        <begin position="28"/>
        <end position="66"/>
    </location>
</feature>
<evidence type="ECO:0000256" key="3">
    <source>
        <dbReference type="SAM" id="SignalP"/>
    </source>
</evidence>
<dbReference type="CDD" id="cd16227">
    <property type="entry name" value="EFh_CREC_RCN2_like"/>
    <property type="match status" value="1"/>
</dbReference>
<evidence type="ECO:0000313" key="5">
    <source>
        <dbReference type="EMBL" id="CAL8100673.1"/>
    </source>
</evidence>
<evidence type="ECO:0000256" key="1">
    <source>
        <dbReference type="ARBA" id="ARBA00022837"/>
    </source>
</evidence>
<reference evidence="5 6" key="1">
    <citation type="submission" date="2024-08" db="EMBL/GenBank/DDBJ databases">
        <authorList>
            <person name="Cucini C."/>
            <person name="Frati F."/>
        </authorList>
    </citation>
    <scope>NUCLEOTIDE SEQUENCE [LARGE SCALE GENOMIC DNA]</scope>
</reference>
<feature type="signal peptide" evidence="3">
    <location>
        <begin position="1"/>
        <end position="25"/>
    </location>
</feature>
<feature type="domain" description="EF-hand" evidence="4">
    <location>
        <begin position="125"/>
        <end position="160"/>
    </location>
</feature>
<dbReference type="SUPFAM" id="SSF47473">
    <property type="entry name" value="EF-hand"/>
    <property type="match status" value="2"/>
</dbReference>
<dbReference type="InterPro" id="IPR002048">
    <property type="entry name" value="EF_hand_dom"/>
</dbReference>
<dbReference type="InterPro" id="IPR018247">
    <property type="entry name" value="EF_Hand_1_Ca_BS"/>
</dbReference>
<dbReference type="Gene3D" id="1.10.238.10">
    <property type="entry name" value="EF-hand"/>
    <property type="match status" value="3"/>
</dbReference>
<dbReference type="Proteomes" id="UP001642540">
    <property type="component" value="Unassembled WGS sequence"/>
</dbReference>
<dbReference type="Pfam" id="PF13499">
    <property type="entry name" value="EF-hand_7"/>
    <property type="match status" value="2"/>
</dbReference>
<comment type="caution">
    <text evidence="5">The sequence shown here is derived from an EMBL/GenBank/DDBJ whole genome shotgun (WGS) entry which is preliminary data.</text>
</comment>
<dbReference type="PANTHER" id="PTHR10827:SF95">
    <property type="entry name" value="LD34388P"/>
    <property type="match status" value="1"/>
</dbReference>
<feature type="compositionally biased region" description="Basic and acidic residues" evidence="2">
    <location>
        <begin position="40"/>
        <end position="66"/>
    </location>
</feature>
<evidence type="ECO:0000313" key="6">
    <source>
        <dbReference type="Proteomes" id="UP001642540"/>
    </source>
</evidence>
<accession>A0ABP1QEV5</accession>
<dbReference type="PROSITE" id="PS50222">
    <property type="entry name" value="EF_HAND_2"/>
    <property type="match status" value="3"/>
</dbReference>
<dbReference type="InterPro" id="IPR011992">
    <property type="entry name" value="EF-hand-dom_pair"/>
</dbReference>